<comment type="function">
    <text evidence="11">Catalyzes the phosphorylation of the hydroxyl group of 4-methyl-5-beta-hydroxyethylthiazole (THZ).</text>
</comment>
<dbReference type="InterPro" id="IPR000417">
    <property type="entry name" value="Hyethyz_kinase"/>
</dbReference>
<dbReference type="GO" id="GO:0009228">
    <property type="term" value="P:thiamine biosynthetic process"/>
    <property type="evidence" value="ECO:0007669"/>
    <property type="project" value="UniProtKB-KW"/>
</dbReference>
<keyword evidence="8 11" id="KW-0067">ATP-binding</keyword>
<comment type="cofactor">
    <cofactor evidence="2 11">
        <name>Mg(2+)</name>
        <dbReference type="ChEBI" id="CHEBI:18420"/>
    </cofactor>
</comment>
<dbReference type="GO" id="GO:0009229">
    <property type="term" value="P:thiamine diphosphate biosynthetic process"/>
    <property type="evidence" value="ECO:0007669"/>
    <property type="project" value="UniProtKB-UniRule"/>
</dbReference>
<evidence type="ECO:0000256" key="3">
    <source>
        <dbReference type="ARBA" id="ARBA00004868"/>
    </source>
</evidence>
<evidence type="ECO:0000313" key="12">
    <source>
        <dbReference type="EMBL" id="SCB94259.1"/>
    </source>
</evidence>
<dbReference type="AlphaFoldDB" id="A0A1C4AIB9"/>
<comment type="catalytic activity">
    <reaction evidence="1 11">
        <text>5-(2-hydroxyethyl)-4-methylthiazole + ATP = 4-methyl-5-(2-phosphooxyethyl)-thiazole + ADP + H(+)</text>
        <dbReference type="Rhea" id="RHEA:24212"/>
        <dbReference type="ChEBI" id="CHEBI:15378"/>
        <dbReference type="ChEBI" id="CHEBI:17957"/>
        <dbReference type="ChEBI" id="CHEBI:30616"/>
        <dbReference type="ChEBI" id="CHEBI:58296"/>
        <dbReference type="ChEBI" id="CHEBI:456216"/>
        <dbReference type="EC" id="2.7.1.50"/>
    </reaction>
</comment>
<evidence type="ECO:0000256" key="9">
    <source>
        <dbReference type="ARBA" id="ARBA00022842"/>
    </source>
</evidence>
<dbReference type="EC" id="2.7.1.50" evidence="11"/>
<keyword evidence="10 11" id="KW-0784">Thiamine biosynthesis</keyword>
<dbReference type="UniPathway" id="UPA00060">
    <property type="reaction ID" value="UER00139"/>
</dbReference>
<feature type="binding site" evidence="11">
    <location>
        <position position="114"/>
    </location>
    <ligand>
        <name>ATP</name>
        <dbReference type="ChEBI" id="CHEBI:30616"/>
    </ligand>
</feature>
<gene>
    <name evidence="11" type="primary">thiM</name>
    <name evidence="12" type="ORF">GA0061074_10599</name>
</gene>
<evidence type="ECO:0000313" key="13">
    <source>
        <dbReference type="Proteomes" id="UP000199268"/>
    </source>
</evidence>
<dbReference type="Pfam" id="PF02110">
    <property type="entry name" value="HK"/>
    <property type="match status" value="1"/>
</dbReference>
<feature type="binding site" evidence="11">
    <location>
        <position position="164"/>
    </location>
    <ligand>
        <name>ATP</name>
        <dbReference type="ChEBI" id="CHEBI:30616"/>
    </ligand>
</feature>
<dbReference type="GO" id="GO:0005524">
    <property type="term" value="F:ATP binding"/>
    <property type="evidence" value="ECO:0007669"/>
    <property type="project" value="UniProtKB-UniRule"/>
</dbReference>
<dbReference type="OrthoDB" id="9778146at2"/>
<dbReference type="Proteomes" id="UP000199268">
    <property type="component" value="Unassembled WGS sequence"/>
</dbReference>
<evidence type="ECO:0000256" key="6">
    <source>
        <dbReference type="ARBA" id="ARBA00022741"/>
    </source>
</evidence>
<evidence type="ECO:0000256" key="10">
    <source>
        <dbReference type="ARBA" id="ARBA00022977"/>
    </source>
</evidence>
<keyword evidence="7 11" id="KW-0418">Kinase</keyword>
<evidence type="ECO:0000256" key="1">
    <source>
        <dbReference type="ARBA" id="ARBA00001771"/>
    </source>
</evidence>
<name>A0A1C4AIB9_9LACO</name>
<accession>A0A1C4AIB9</accession>
<sequence>MKKITMPLTNSPLVHCITNTVTVETMANALLYVGAKPIMTEDVRSFDDLAKQTNSLLLNLGSLSVEREESLFAAAKLAYDNKQPFVLDVVGVASASTAMTTARHIMDYEPTIVRGNISEMRAIAGLETNGRGVDGNPLDQTDVALEELTGALKKMPVTSAYVATGAKDIIVAQNNVWILENGVPELDCFTGSGDILGALLAALLGEKHSVENAAVHAISYLNIASEKAKKIVPTKGIADFRHYFLNELSLLGVEDADWINQIKGNVNGEGIEFSNGTLR</sequence>
<evidence type="ECO:0000256" key="2">
    <source>
        <dbReference type="ARBA" id="ARBA00001946"/>
    </source>
</evidence>
<comment type="similarity">
    <text evidence="11">Belongs to the Thz kinase family.</text>
</comment>
<dbReference type="HAMAP" id="MF_00228">
    <property type="entry name" value="Thz_kinase"/>
    <property type="match status" value="1"/>
</dbReference>
<keyword evidence="13" id="KW-1185">Reference proteome</keyword>
<dbReference type="RefSeq" id="WP_092462425.1">
    <property type="nucleotide sequence ID" value="NZ_BJEE01000005.1"/>
</dbReference>
<reference evidence="13" key="1">
    <citation type="submission" date="2016-08" db="EMBL/GenBank/DDBJ databases">
        <authorList>
            <person name="Varghese N."/>
            <person name="Submissions Spin"/>
        </authorList>
    </citation>
    <scope>NUCLEOTIDE SEQUENCE [LARGE SCALE GENOMIC DNA]</scope>
    <source>
        <strain evidence="13">R-53094</strain>
    </source>
</reference>
<dbReference type="STRING" id="1505725.GA0061074_10599"/>
<keyword evidence="9 11" id="KW-0460">Magnesium</keyword>
<dbReference type="SUPFAM" id="SSF53613">
    <property type="entry name" value="Ribokinase-like"/>
    <property type="match status" value="1"/>
</dbReference>
<evidence type="ECO:0000256" key="7">
    <source>
        <dbReference type="ARBA" id="ARBA00022777"/>
    </source>
</evidence>
<evidence type="ECO:0000256" key="5">
    <source>
        <dbReference type="ARBA" id="ARBA00022723"/>
    </source>
</evidence>
<feature type="binding site" evidence="11">
    <location>
        <position position="191"/>
    </location>
    <ligand>
        <name>substrate</name>
    </ligand>
</feature>
<dbReference type="GO" id="GO:0004417">
    <property type="term" value="F:hydroxyethylthiazole kinase activity"/>
    <property type="evidence" value="ECO:0007669"/>
    <property type="project" value="UniProtKB-UniRule"/>
</dbReference>
<protein>
    <recommendedName>
        <fullName evidence="11">Hydroxyethylthiazole kinase</fullName>
        <ecNumber evidence="11">2.7.1.50</ecNumber>
    </recommendedName>
    <alternativeName>
        <fullName evidence="11">4-methyl-5-beta-hydroxyethylthiazole kinase</fullName>
        <shortName evidence="11">TH kinase</shortName>
        <shortName evidence="11">Thz kinase</shortName>
    </alternativeName>
</protein>
<evidence type="ECO:0000256" key="8">
    <source>
        <dbReference type="ARBA" id="ARBA00022840"/>
    </source>
</evidence>
<comment type="pathway">
    <text evidence="3 11">Cofactor biosynthesis; thiamine diphosphate biosynthesis; 4-methyl-5-(2-phosphoethyl)-thiazole from 5-(2-hydroxyethyl)-4-methylthiazole: step 1/1.</text>
</comment>
<evidence type="ECO:0000256" key="11">
    <source>
        <dbReference type="HAMAP-Rule" id="MF_00228"/>
    </source>
</evidence>
<dbReference type="EMBL" id="FMAO01000005">
    <property type="protein sequence ID" value="SCB94259.1"/>
    <property type="molecule type" value="Genomic_DNA"/>
</dbReference>
<dbReference type="PRINTS" id="PR01099">
    <property type="entry name" value="HYETHTZKNASE"/>
</dbReference>
<keyword evidence="4 11" id="KW-0808">Transferase</keyword>
<dbReference type="Gene3D" id="3.40.1190.20">
    <property type="match status" value="1"/>
</dbReference>
<dbReference type="GO" id="GO:0000287">
    <property type="term" value="F:magnesium ion binding"/>
    <property type="evidence" value="ECO:0007669"/>
    <property type="project" value="UniProtKB-UniRule"/>
</dbReference>
<proteinExistence type="inferred from homology"/>
<evidence type="ECO:0000256" key="4">
    <source>
        <dbReference type="ARBA" id="ARBA00022679"/>
    </source>
</evidence>
<dbReference type="InterPro" id="IPR029056">
    <property type="entry name" value="Ribokinase-like"/>
</dbReference>
<keyword evidence="5 11" id="KW-0479">Metal-binding</keyword>
<feature type="binding site" evidence="11">
    <location>
        <position position="39"/>
    </location>
    <ligand>
        <name>substrate</name>
    </ligand>
</feature>
<dbReference type="PIRSF" id="PIRSF000513">
    <property type="entry name" value="Thz_kinase"/>
    <property type="match status" value="1"/>
</dbReference>
<keyword evidence="6 11" id="KW-0547">Nucleotide-binding</keyword>
<organism evidence="12 13">
    <name type="scientific">Weissella bombi</name>
    <dbReference type="NCBI Taxonomy" id="1505725"/>
    <lineage>
        <taxon>Bacteria</taxon>
        <taxon>Bacillati</taxon>
        <taxon>Bacillota</taxon>
        <taxon>Bacilli</taxon>
        <taxon>Lactobacillales</taxon>
        <taxon>Lactobacillaceae</taxon>
        <taxon>Weissella</taxon>
    </lineage>
</organism>